<dbReference type="GO" id="GO:0004397">
    <property type="term" value="F:histidine ammonia-lyase activity"/>
    <property type="evidence" value="ECO:0007669"/>
    <property type="project" value="UniProtKB-UniRule"/>
</dbReference>
<dbReference type="FunFam" id="1.10.275.10:FF:000005">
    <property type="entry name" value="Histidine ammonia-lyase"/>
    <property type="match status" value="1"/>
</dbReference>
<evidence type="ECO:0000256" key="3">
    <source>
        <dbReference type="ARBA" id="ARBA00022808"/>
    </source>
</evidence>
<dbReference type="RefSeq" id="WP_188742227.1">
    <property type="nucleotide sequence ID" value="NZ_BAABFW010000009.1"/>
</dbReference>
<evidence type="ECO:0000256" key="1">
    <source>
        <dbReference type="ARBA" id="ARBA00005113"/>
    </source>
</evidence>
<dbReference type="AlphaFoldDB" id="A0A917PEE5"/>
<dbReference type="Pfam" id="PF00221">
    <property type="entry name" value="Lyase_aromatic"/>
    <property type="match status" value="1"/>
</dbReference>
<keyword evidence="3 8" id="KW-0369">Histidine metabolism</keyword>
<dbReference type="CDD" id="cd00332">
    <property type="entry name" value="PAL-HAL"/>
    <property type="match status" value="1"/>
</dbReference>
<dbReference type="InterPro" id="IPR005921">
    <property type="entry name" value="HutH"/>
</dbReference>
<organism evidence="10 11">
    <name type="scientific">Agromyces bauzanensis</name>
    <dbReference type="NCBI Taxonomy" id="1308924"/>
    <lineage>
        <taxon>Bacteria</taxon>
        <taxon>Bacillati</taxon>
        <taxon>Actinomycetota</taxon>
        <taxon>Actinomycetes</taxon>
        <taxon>Micrococcales</taxon>
        <taxon>Microbacteriaceae</taxon>
        <taxon>Agromyces</taxon>
    </lineage>
</organism>
<dbReference type="NCBIfam" id="NF006871">
    <property type="entry name" value="PRK09367.1"/>
    <property type="match status" value="1"/>
</dbReference>
<dbReference type="PANTHER" id="PTHR10362">
    <property type="entry name" value="HISTIDINE AMMONIA-LYASE"/>
    <property type="match status" value="1"/>
</dbReference>
<proteinExistence type="inferred from homology"/>
<dbReference type="InterPro" id="IPR001106">
    <property type="entry name" value="Aromatic_Lyase"/>
</dbReference>
<reference evidence="10" key="1">
    <citation type="journal article" date="2014" name="Int. J. Syst. Evol. Microbiol.">
        <title>Complete genome sequence of Corynebacterium casei LMG S-19264T (=DSM 44701T), isolated from a smear-ripened cheese.</title>
        <authorList>
            <consortium name="US DOE Joint Genome Institute (JGI-PGF)"/>
            <person name="Walter F."/>
            <person name="Albersmeier A."/>
            <person name="Kalinowski J."/>
            <person name="Ruckert C."/>
        </authorList>
    </citation>
    <scope>NUCLEOTIDE SEQUENCE</scope>
    <source>
        <strain evidence="10">CGMCC 1.8984</strain>
    </source>
</reference>
<dbReference type="NCBIfam" id="TIGR01225">
    <property type="entry name" value="hutH"/>
    <property type="match status" value="1"/>
</dbReference>
<keyword evidence="11" id="KW-1185">Reference proteome</keyword>
<dbReference type="Proteomes" id="UP000636956">
    <property type="component" value="Unassembled WGS sequence"/>
</dbReference>
<accession>A0A917PEE5</accession>
<comment type="subcellular location">
    <subcellularLocation>
        <location evidence="9">Cytoplasm</location>
    </subcellularLocation>
</comment>
<evidence type="ECO:0000256" key="7">
    <source>
        <dbReference type="RuleBase" id="RU003954"/>
    </source>
</evidence>
<dbReference type="InterPro" id="IPR022313">
    <property type="entry name" value="Phe/His_NH3-lyase_AS"/>
</dbReference>
<dbReference type="GO" id="GO:0006548">
    <property type="term" value="P:L-histidine catabolic process"/>
    <property type="evidence" value="ECO:0007669"/>
    <property type="project" value="UniProtKB-UniRule"/>
</dbReference>
<dbReference type="InterPro" id="IPR008948">
    <property type="entry name" value="L-Aspartase-like"/>
</dbReference>
<dbReference type="EC" id="4.3.1.3" evidence="2 6"/>
<evidence type="ECO:0000313" key="10">
    <source>
        <dbReference type="EMBL" id="GGJ73078.1"/>
    </source>
</evidence>
<dbReference type="InterPro" id="IPR024083">
    <property type="entry name" value="Fumarase/histidase_N"/>
</dbReference>
<evidence type="ECO:0000256" key="6">
    <source>
        <dbReference type="NCBIfam" id="TIGR01225"/>
    </source>
</evidence>
<dbReference type="GO" id="GO:0005737">
    <property type="term" value="C:cytoplasm"/>
    <property type="evidence" value="ECO:0007669"/>
    <property type="project" value="UniProtKB-SubCell"/>
</dbReference>
<evidence type="ECO:0000256" key="4">
    <source>
        <dbReference type="ARBA" id="ARBA00023239"/>
    </source>
</evidence>
<dbReference type="SUPFAM" id="SSF48557">
    <property type="entry name" value="L-aspartase-like"/>
    <property type="match status" value="1"/>
</dbReference>
<evidence type="ECO:0000256" key="8">
    <source>
        <dbReference type="RuleBase" id="RU004479"/>
    </source>
</evidence>
<comment type="similarity">
    <text evidence="7">Belongs to the PAL/histidase family.</text>
</comment>
<evidence type="ECO:0000256" key="9">
    <source>
        <dbReference type="RuleBase" id="RU004480"/>
    </source>
</evidence>
<reference evidence="10" key="2">
    <citation type="submission" date="2020-09" db="EMBL/GenBank/DDBJ databases">
        <authorList>
            <person name="Sun Q."/>
            <person name="Zhou Y."/>
        </authorList>
    </citation>
    <scope>NUCLEOTIDE SEQUENCE</scope>
    <source>
        <strain evidence="10">CGMCC 1.8984</strain>
    </source>
</reference>
<evidence type="ECO:0000256" key="5">
    <source>
        <dbReference type="ARBA" id="ARBA00049269"/>
    </source>
</evidence>
<dbReference type="PROSITE" id="PS00488">
    <property type="entry name" value="PAL_HISTIDASE"/>
    <property type="match status" value="1"/>
</dbReference>
<dbReference type="EMBL" id="BMMD01000003">
    <property type="protein sequence ID" value="GGJ73078.1"/>
    <property type="molecule type" value="Genomic_DNA"/>
</dbReference>
<keyword evidence="4 7" id="KW-0456">Lyase</keyword>
<protein>
    <recommendedName>
        <fullName evidence="2 6">Histidine ammonia-lyase</fullName>
        <ecNumber evidence="2 6">4.3.1.3</ecNumber>
    </recommendedName>
</protein>
<dbReference type="Gene3D" id="1.20.200.10">
    <property type="entry name" value="Fumarase/aspartase (Central domain)"/>
    <property type="match status" value="1"/>
</dbReference>
<evidence type="ECO:0000313" key="11">
    <source>
        <dbReference type="Proteomes" id="UP000636956"/>
    </source>
</evidence>
<comment type="catalytic activity">
    <reaction evidence="5 8">
        <text>L-histidine = trans-urocanate + NH4(+)</text>
        <dbReference type="Rhea" id="RHEA:21232"/>
        <dbReference type="ChEBI" id="CHEBI:17771"/>
        <dbReference type="ChEBI" id="CHEBI:28938"/>
        <dbReference type="ChEBI" id="CHEBI:57595"/>
        <dbReference type="EC" id="4.3.1.3"/>
    </reaction>
</comment>
<name>A0A917PEE5_9MICO</name>
<comment type="caution">
    <text evidence="10">The sequence shown here is derived from an EMBL/GenBank/DDBJ whole genome shotgun (WGS) entry which is preliminary data.</text>
</comment>
<dbReference type="Gene3D" id="1.10.275.10">
    <property type="entry name" value="Fumarase/aspartase (N-terminal domain)"/>
    <property type="match status" value="1"/>
</dbReference>
<gene>
    <name evidence="10" type="primary">hutH</name>
    <name evidence="10" type="ORF">GCM10011372_08820</name>
</gene>
<evidence type="ECO:0000256" key="2">
    <source>
        <dbReference type="ARBA" id="ARBA00012994"/>
    </source>
</evidence>
<sequence>MSTIAPTPARADAASVNVGAAPLTVDDVVAVARHGASVTLDPAALDEVAASRAIIEGLAADPEPHYGISTGFGALATTFIAEDRRAQLQASLVRSHAAGSGAEVETEVVRALMLLRLSTLMTGRTGVRRETAETYAAILNAGITPVVGEYGSLGCSGDLAPLAHCALVAMGEGEVRVSTGSADLTTDAVSALAAAGITPLRLGAKEGLALINGTDGMLGMLTLAIHDLRMLLTTADVAAAMSVEGLLGTDAVFAEDLHGLRPQRGQAASASNLRRLLAGSPIVASHKGPECTRVQDAYSLRCAPQVHGAARDTLDHAASVADAELASAIDNPVLTLDGRVESNGNFHGAPVAYVLDFLAIAVADVASMSERRTDRFLDRARNQGLPPFLAHEVGVDSGLMIAQYTAAGIVSELKRLAVPASVDSIPSSAMQEDHVSMGWAAARKLRRAIDGLSRVLAIEVMTAARGLALRAPLSPGAATGAVVSLVAAVGAVPGPDRFLSPEIEAITGLVTAGSVAARAATAAGAALA</sequence>
<comment type="pathway">
    <text evidence="1 8">Amino-acid degradation; L-histidine degradation into L-glutamate; N-formimidoyl-L-glutamate from L-histidine: step 1/3.</text>
</comment>